<evidence type="ECO:0000313" key="1">
    <source>
        <dbReference type="EMBL" id="MBD2567545.1"/>
    </source>
</evidence>
<dbReference type="Proteomes" id="UP000640531">
    <property type="component" value="Unassembled WGS sequence"/>
</dbReference>
<gene>
    <name evidence="1" type="ORF">H6G59_06430</name>
</gene>
<name>A0ABR8FBF7_9NOST</name>
<protein>
    <submittedName>
        <fullName evidence="1">Uncharacterized protein</fullName>
    </submittedName>
</protein>
<comment type="caution">
    <text evidence="1">The sequence shown here is derived from an EMBL/GenBank/DDBJ whole genome shotgun (WGS) entry which is preliminary data.</text>
</comment>
<accession>A0ABR8FBF7</accession>
<proteinExistence type="predicted"/>
<sequence length="81" mass="9404">MTQEQIDLVLRIIAEIADGDESKAIIFQQIREKTGLDDNELAKILIYLGKQDYIKNRHQHFNDVDEIHITHLGIQKSLSFN</sequence>
<organism evidence="1 2">
    <name type="scientific">Anabaena lutea FACHB-196</name>
    <dbReference type="NCBI Taxonomy" id="2692881"/>
    <lineage>
        <taxon>Bacteria</taxon>
        <taxon>Bacillati</taxon>
        <taxon>Cyanobacteriota</taxon>
        <taxon>Cyanophyceae</taxon>
        <taxon>Nostocales</taxon>
        <taxon>Nostocaceae</taxon>
        <taxon>Anabaena</taxon>
    </lineage>
</organism>
<evidence type="ECO:0000313" key="2">
    <source>
        <dbReference type="Proteomes" id="UP000640531"/>
    </source>
</evidence>
<dbReference type="EMBL" id="JACJST010000004">
    <property type="protein sequence ID" value="MBD2567545.1"/>
    <property type="molecule type" value="Genomic_DNA"/>
</dbReference>
<dbReference type="RefSeq" id="WP_190712577.1">
    <property type="nucleotide sequence ID" value="NZ_JACJST010000004.1"/>
</dbReference>
<reference evidence="1 2" key="1">
    <citation type="journal article" date="2020" name="ISME J.">
        <title>Comparative genomics reveals insights into cyanobacterial evolution and habitat adaptation.</title>
        <authorList>
            <person name="Chen M.Y."/>
            <person name="Teng W.K."/>
            <person name="Zhao L."/>
            <person name="Hu C.X."/>
            <person name="Zhou Y.K."/>
            <person name="Han B.P."/>
            <person name="Song L.R."/>
            <person name="Shu W.S."/>
        </authorList>
    </citation>
    <scope>NUCLEOTIDE SEQUENCE [LARGE SCALE GENOMIC DNA]</scope>
    <source>
        <strain evidence="1 2">FACHB-196</strain>
    </source>
</reference>
<keyword evidence="2" id="KW-1185">Reference proteome</keyword>